<dbReference type="AlphaFoldDB" id="A0A8J7P2A1"/>
<name>A0A8J7P2A1_ATRSP</name>
<feature type="compositionally biased region" description="Basic and acidic residues" evidence="1">
    <location>
        <begin position="7"/>
        <end position="21"/>
    </location>
</feature>
<dbReference type="PANTHER" id="PTHR45913:SF19">
    <property type="entry name" value="LOW QUALITY PROTEIN: ZINC FINGER BED DOMAIN-CONTAINING PROTEIN 5-LIKE"/>
    <property type="match status" value="1"/>
</dbReference>
<dbReference type="EMBL" id="JAAWVO010069460">
    <property type="protein sequence ID" value="MBN3324149.1"/>
    <property type="molecule type" value="Genomic_DNA"/>
</dbReference>
<dbReference type="Proteomes" id="UP000736164">
    <property type="component" value="Unassembled WGS sequence"/>
</dbReference>
<feature type="non-terminal residue" evidence="2">
    <location>
        <position position="1"/>
    </location>
</feature>
<comment type="caution">
    <text evidence="2">The sequence shown here is derived from an EMBL/GenBank/DDBJ whole genome shotgun (WGS) entry which is preliminary data.</text>
</comment>
<proteinExistence type="predicted"/>
<gene>
    <name evidence="2" type="primary">Zbed9_30</name>
    <name evidence="2" type="ORF">GTO95_0013725</name>
</gene>
<evidence type="ECO:0000313" key="2">
    <source>
        <dbReference type="EMBL" id="MBN3324149.1"/>
    </source>
</evidence>
<evidence type="ECO:0000313" key="3">
    <source>
        <dbReference type="Proteomes" id="UP000736164"/>
    </source>
</evidence>
<organism evidence="2 3">
    <name type="scientific">Atractosteus spatula</name>
    <name type="common">Alligator gar</name>
    <name type="synonym">Lepisosteus spatula</name>
    <dbReference type="NCBI Taxonomy" id="7917"/>
    <lineage>
        <taxon>Eukaryota</taxon>
        <taxon>Metazoa</taxon>
        <taxon>Chordata</taxon>
        <taxon>Craniata</taxon>
        <taxon>Vertebrata</taxon>
        <taxon>Euteleostomi</taxon>
        <taxon>Actinopterygii</taxon>
        <taxon>Neopterygii</taxon>
        <taxon>Holostei</taxon>
        <taxon>Semionotiformes</taxon>
        <taxon>Lepisosteidae</taxon>
        <taxon>Atractosteus</taxon>
    </lineage>
</organism>
<protein>
    <submittedName>
        <fullName evidence="2">SCND3 protein</fullName>
    </submittedName>
</protein>
<reference evidence="2" key="1">
    <citation type="journal article" date="2021" name="Cell">
        <title>Tracing the genetic footprints of vertebrate landing in non-teleost ray-finned fishes.</title>
        <authorList>
            <person name="Bi X."/>
            <person name="Wang K."/>
            <person name="Yang L."/>
            <person name="Pan H."/>
            <person name="Jiang H."/>
            <person name="Wei Q."/>
            <person name="Fang M."/>
            <person name="Yu H."/>
            <person name="Zhu C."/>
            <person name="Cai Y."/>
            <person name="He Y."/>
            <person name="Gan X."/>
            <person name="Zeng H."/>
            <person name="Yu D."/>
            <person name="Zhu Y."/>
            <person name="Jiang H."/>
            <person name="Qiu Q."/>
            <person name="Yang H."/>
            <person name="Zhang Y.E."/>
            <person name="Wang W."/>
            <person name="Zhu M."/>
            <person name="He S."/>
            <person name="Zhang G."/>
        </authorList>
    </citation>
    <scope>NUCLEOTIDE SEQUENCE</scope>
    <source>
        <strain evidence="2">Allg_001</strain>
    </source>
</reference>
<accession>A0A8J7P2A1</accession>
<keyword evidence="3" id="KW-1185">Reference proteome</keyword>
<evidence type="ECO:0000256" key="1">
    <source>
        <dbReference type="SAM" id="MobiDB-lite"/>
    </source>
</evidence>
<sequence length="287" mass="33331">MSSSASRQDKDDKESISEVADRNSATHKNRHLGNQNCKNKVKRKYNTDYLRMRFFWTSDKEDPNPHCVLCYEIMTNEAMKPSKLKLHFESKHSQYHSVEEKLIKPAAKIMINVMLGEKAKNAIIKVPLSNDTVQCRIIAMAENVECQLISHLRQSQYFTDLALQSRNVHDKVKALRIMLELWCDCLDCQEFHSFTTLSDFLLMSICWLNFWLHVRSEYVGLSDISLNNLLPFSTTYTCDLGFFTLVGLKTKKRNRLNVEPDMRLKLPNLNPDITSLIAQQKQLHSSR</sequence>
<dbReference type="PANTHER" id="PTHR45913">
    <property type="entry name" value="EPM2A-INTERACTING PROTEIN 1"/>
    <property type="match status" value="1"/>
</dbReference>
<feature type="non-terminal residue" evidence="2">
    <location>
        <position position="287"/>
    </location>
</feature>
<feature type="region of interest" description="Disordered" evidence="1">
    <location>
        <begin position="1"/>
        <end position="38"/>
    </location>
</feature>